<keyword evidence="4" id="KW-0238">DNA-binding</keyword>
<keyword evidence="2" id="KW-0805">Transcription regulation</keyword>
<dbReference type="Gene3D" id="1.10.10.10">
    <property type="entry name" value="Winged helix-like DNA-binding domain superfamily/Winged helix DNA-binding domain"/>
    <property type="match status" value="1"/>
</dbReference>
<protein>
    <submittedName>
        <fullName evidence="8">RNA polymerase sigma factor</fullName>
    </submittedName>
</protein>
<proteinExistence type="inferred from homology"/>
<keyword evidence="9" id="KW-1185">Reference proteome</keyword>
<evidence type="ECO:0000256" key="5">
    <source>
        <dbReference type="ARBA" id="ARBA00023163"/>
    </source>
</evidence>
<dbReference type="SUPFAM" id="SSF88659">
    <property type="entry name" value="Sigma3 and sigma4 domains of RNA polymerase sigma factors"/>
    <property type="match status" value="1"/>
</dbReference>
<dbReference type="CDD" id="cd06171">
    <property type="entry name" value="Sigma70_r4"/>
    <property type="match status" value="1"/>
</dbReference>
<dbReference type="Pfam" id="PF04542">
    <property type="entry name" value="Sigma70_r2"/>
    <property type="match status" value="1"/>
</dbReference>
<evidence type="ECO:0000259" key="7">
    <source>
        <dbReference type="Pfam" id="PF08281"/>
    </source>
</evidence>
<evidence type="ECO:0000259" key="6">
    <source>
        <dbReference type="Pfam" id="PF04542"/>
    </source>
</evidence>
<feature type="domain" description="RNA polymerase sigma-70 region 2" evidence="6">
    <location>
        <begin position="14"/>
        <end position="81"/>
    </location>
</feature>
<organism evidence="8 9">
    <name type="scientific">Pseudoclavibacter terrae</name>
    <dbReference type="NCBI Taxonomy" id="1530195"/>
    <lineage>
        <taxon>Bacteria</taxon>
        <taxon>Bacillati</taxon>
        <taxon>Actinomycetota</taxon>
        <taxon>Actinomycetes</taxon>
        <taxon>Micrococcales</taxon>
        <taxon>Microbacteriaceae</taxon>
        <taxon>Pseudoclavibacter</taxon>
    </lineage>
</organism>
<sequence>MADAPHSFDLHSAFRDHGSVLLGFTINALRDRALAEDCVQETFLRAWRARDRFDPAKGGERTWLFAIARNVIADALRARDRLPRISASNESTADVDVAAETPDPLTGLGLTEALALLPDEQRDAIIAIHLTGYSYAEFSARCGVPVATLRTRVFYGLRAVRGHLDEPGGARD</sequence>
<dbReference type="Proteomes" id="UP000490386">
    <property type="component" value="Unassembled WGS sequence"/>
</dbReference>
<keyword evidence="3" id="KW-0731">Sigma factor</keyword>
<dbReference type="InterPro" id="IPR013324">
    <property type="entry name" value="RNA_pol_sigma_r3/r4-like"/>
</dbReference>
<dbReference type="PANTHER" id="PTHR43133">
    <property type="entry name" value="RNA POLYMERASE ECF-TYPE SIGMA FACTO"/>
    <property type="match status" value="1"/>
</dbReference>
<comment type="similarity">
    <text evidence="1">Belongs to the sigma-70 factor family. ECF subfamily.</text>
</comment>
<dbReference type="InterPro" id="IPR014284">
    <property type="entry name" value="RNA_pol_sigma-70_dom"/>
</dbReference>
<gene>
    <name evidence="8" type="ORF">F8O03_14470</name>
</gene>
<dbReference type="NCBIfam" id="TIGR02937">
    <property type="entry name" value="sigma70-ECF"/>
    <property type="match status" value="1"/>
</dbReference>
<keyword evidence="5" id="KW-0804">Transcription</keyword>
<dbReference type="GO" id="GO:0006352">
    <property type="term" value="P:DNA-templated transcription initiation"/>
    <property type="evidence" value="ECO:0007669"/>
    <property type="project" value="InterPro"/>
</dbReference>
<evidence type="ECO:0000256" key="1">
    <source>
        <dbReference type="ARBA" id="ARBA00010641"/>
    </source>
</evidence>
<dbReference type="AlphaFoldDB" id="A0A7J5AZR3"/>
<dbReference type="Gene3D" id="1.10.1740.10">
    <property type="match status" value="1"/>
</dbReference>
<accession>A0A7J5AZR3</accession>
<dbReference type="InterPro" id="IPR007627">
    <property type="entry name" value="RNA_pol_sigma70_r2"/>
</dbReference>
<dbReference type="GO" id="GO:0003677">
    <property type="term" value="F:DNA binding"/>
    <property type="evidence" value="ECO:0007669"/>
    <property type="project" value="UniProtKB-KW"/>
</dbReference>
<evidence type="ECO:0000256" key="4">
    <source>
        <dbReference type="ARBA" id="ARBA00023125"/>
    </source>
</evidence>
<evidence type="ECO:0000256" key="2">
    <source>
        <dbReference type="ARBA" id="ARBA00023015"/>
    </source>
</evidence>
<feature type="domain" description="RNA polymerase sigma factor 70 region 4 type 2" evidence="7">
    <location>
        <begin position="110"/>
        <end position="158"/>
    </location>
</feature>
<evidence type="ECO:0000313" key="9">
    <source>
        <dbReference type="Proteomes" id="UP000490386"/>
    </source>
</evidence>
<evidence type="ECO:0000313" key="8">
    <source>
        <dbReference type="EMBL" id="KAB1636936.1"/>
    </source>
</evidence>
<dbReference type="InterPro" id="IPR013249">
    <property type="entry name" value="RNA_pol_sigma70_r4_t2"/>
</dbReference>
<dbReference type="SUPFAM" id="SSF88946">
    <property type="entry name" value="Sigma2 domain of RNA polymerase sigma factors"/>
    <property type="match status" value="1"/>
</dbReference>
<dbReference type="EMBL" id="WBJX01000005">
    <property type="protein sequence ID" value="KAB1636936.1"/>
    <property type="molecule type" value="Genomic_DNA"/>
</dbReference>
<dbReference type="Pfam" id="PF08281">
    <property type="entry name" value="Sigma70_r4_2"/>
    <property type="match status" value="1"/>
</dbReference>
<dbReference type="InterPro" id="IPR013325">
    <property type="entry name" value="RNA_pol_sigma_r2"/>
</dbReference>
<dbReference type="InterPro" id="IPR039425">
    <property type="entry name" value="RNA_pol_sigma-70-like"/>
</dbReference>
<dbReference type="OrthoDB" id="9811152at2"/>
<reference evidence="8 9" key="1">
    <citation type="submission" date="2019-09" db="EMBL/GenBank/DDBJ databases">
        <title>Phylogeny of genus Pseudoclavibacter and closely related genus.</title>
        <authorList>
            <person name="Li Y."/>
        </authorList>
    </citation>
    <scope>NUCLEOTIDE SEQUENCE [LARGE SCALE GENOMIC DNA]</scope>
    <source>
        <strain evidence="8 9">THG-MD12</strain>
    </source>
</reference>
<dbReference type="InterPro" id="IPR036388">
    <property type="entry name" value="WH-like_DNA-bd_sf"/>
</dbReference>
<dbReference type="GO" id="GO:0016987">
    <property type="term" value="F:sigma factor activity"/>
    <property type="evidence" value="ECO:0007669"/>
    <property type="project" value="UniProtKB-KW"/>
</dbReference>
<dbReference type="PANTHER" id="PTHR43133:SF8">
    <property type="entry name" value="RNA POLYMERASE SIGMA FACTOR HI_1459-RELATED"/>
    <property type="match status" value="1"/>
</dbReference>
<name>A0A7J5AZR3_9MICO</name>
<evidence type="ECO:0000256" key="3">
    <source>
        <dbReference type="ARBA" id="ARBA00023082"/>
    </source>
</evidence>
<comment type="caution">
    <text evidence="8">The sequence shown here is derived from an EMBL/GenBank/DDBJ whole genome shotgun (WGS) entry which is preliminary data.</text>
</comment>